<protein>
    <submittedName>
        <fullName evidence="2">Uncharacterized hydrolase DSY2054</fullName>
    </submittedName>
</protein>
<feature type="compositionally biased region" description="Basic residues" evidence="1">
    <location>
        <begin position="54"/>
        <end position="97"/>
    </location>
</feature>
<gene>
    <name evidence="2" type="ORF">AVDCRST_MAG11-1189</name>
</gene>
<proteinExistence type="predicted"/>
<feature type="non-terminal residue" evidence="2">
    <location>
        <position position="1"/>
    </location>
</feature>
<name>A0A6J4KID5_9BACT</name>
<feature type="compositionally biased region" description="Basic residues" evidence="1">
    <location>
        <begin position="195"/>
        <end position="208"/>
    </location>
</feature>
<sequence length="208" mass="22893">ERADRRRAAGRAARLRRRDRPAQGRAAADHALRRLPAGEQRRALVAPRRDGRGARRARRPGGGRRARRAHAARARRGGDRRRRHVRVRRERQLRARGARACGGGAAVRSSPGRPGGGAARVVGGVRGRSERGRALRRRARPAPAAAQQRPGGGWELARARHHSGPGRRPHAPDRGGSPRPLACGRRDHRPELRLRAHPSRRGAGRGWL</sequence>
<keyword evidence="2" id="KW-0378">Hydrolase</keyword>
<evidence type="ECO:0000256" key="1">
    <source>
        <dbReference type="SAM" id="MobiDB-lite"/>
    </source>
</evidence>
<dbReference type="EMBL" id="CADCTU010000273">
    <property type="protein sequence ID" value="CAA9306529.1"/>
    <property type="molecule type" value="Genomic_DNA"/>
</dbReference>
<organism evidence="2">
    <name type="scientific">uncultured Gemmatimonadaceae bacterium</name>
    <dbReference type="NCBI Taxonomy" id="246130"/>
    <lineage>
        <taxon>Bacteria</taxon>
        <taxon>Pseudomonadati</taxon>
        <taxon>Gemmatimonadota</taxon>
        <taxon>Gemmatimonadia</taxon>
        <taxon>Gemmatimonadales</taxon>
        <taxon>Gemmatimonadaceae</taxon>
        <taxon>environmental samples</taxon>
    </lineage>
</organism>
<feature type="compositionally biased region" description="Basic and acidic residues" evidence="1">
    <location>
        <begin position="39"/>
        <end position="53"/>
    </location>
</feature>
<accession>A0A6J4KID5</accession>
<reference evidence="2" key="1">
    <citation type="submission" date="2020-02" db="EMBL/GenBank/DDBJ databases">
        <authorList>
            <person name="Meier V. D."/>
        </authorList>
    </citation>
    <scope>NUCLEOTIDE SEQUENCE</scope>
    <source>
        <strain evidence="2">AVDCRST_MAG11</strain>
    </source>
</reference>
<feature type="compositionally biased region" description="Basic residues" evidence="1">
    <location>
        <begin position="159"/>
        <end position="169"/>
    </location>
</feature>
<dbReference type="GO" id="GO:0016787">
    <property type="term" value="F:hydrolase activity"/>
    <property type="evidence" value="ECO:0007669"/>
    <property type="project" value="UniProtKB-KW"/>
</dbReference>
<feature type="region of interest" description="Disordered" evidence="1">
    <location>
        <begin position="1"/>
        <end position="208"/>
    </location>
</feature>
<dbReference type="AlphaFoldDB" id="A0A6J4KID5"/>
<evidence type="ECO:0000313" key="2">
    <source>
        <dbReference type="EMBL" id="CAA9306529.1"/>
    </source>
</evidence>
<feature type="compositionally biased region" description="Basic and acidic residues" evidence="1">
    <location>
        <begin position="184"/>
        <end position="194"/>
    </location>
</feature>
<feature type="non-terminal residue" evidence="2">
    <location>
        <position position="208"/>
    </location>
</feature>